<gene>
    <name evidence="2" type="ORF">LCGC14_0539880</name>
</gene>
<keyword evidence="1" id="KW-1133">Transmembrane helix</keyword>
<feature type="transmembrane region" description="Helical" evidence="1">
    <location>
        <begin position="152"/>
        <end position="173"/>
    </location>
</feature>
<feature type="transmembrane region" description="Helical" evidence="1">
    <location>
        <begin position="6"/>
        <end position="28"/>
    </location>
</feature>
<reference evidence="2" key="1">
    <citation type="journal article" date="2015" name="Nature">
        <title>Complex archaea that bridge the gap between prokaryotes and eukaryotes.</title>
        <authorList>
            <person name="Spang A."/>
            <person name="Saw J.H."/>
            <person name="Jorgensen S.L."/>
            <person name="Zaremba-Niedzwiedzka K."/>
            <person name="Martijn J."/>
            <person name="Lind A.E."/>
            <person name="van Eijk R."/>
            <person name="Schleper C."/>
            <person name="Guy L."/>
            <person name="Ettema T.J."/>
        </authorList>
    </citation>
    <scope>NUCLEOTIDE SEQUENCE</scope>
</reference>
<name>A0A0F9UEI8_9ZZZZ</name>
<keyword evidence="1" id="KW-0472">Membrane</keyword>
<evidence type="ECO:0000256" key="1">
    <source>
        <dbReference type="SAM" id="Phobius"/>
    </source>
</evidence>
<sequence length="178" mass="18794">MALMFVWMIVSIAGGVLQGSVSIATTVLTADLTDADVIINVTSTTGFTDTGFVTILDERIGYASKTATTFRGNFAQPLVRGASDTEATEHTAGELVRTIESSMMNQSLGYNLAVLSDASGVIAFVTIPFAFISLLTSFFVLPLSFLGTDLEILTYIWGILSIGIIVSLGIALVGGRRV</sequence>
<dbReference type="EMBL" id="LAZR01000719">
    <property type="protein sequence ID" value="KKN59661.1"/>
    <property type="molecule type" value="Genomic_DNA"/>
</dbReference>
<comment type="caution">
    <text evidence="2">The sequence shown here is derived from an EMBL/GenBank/DDBJ whole genome shotgun (WGS) entry which is preliminary data.</text>
</comment>
<proteinExistence type="predicted"/>
<feature type="transmembrane region" description="Helical" evidence="1">
    <location>
        <begin position="112"/>
        <end position="140"/>
    </location>
</feature>
<organism evidence="2">
    <name type="scientific">marine sediment metagenome</name>
    <dbReference type="NCBI Taxonomy" id="412755"/>
    <lineage>
        <taxon>unclassified sequences</taxon>
        <taxon>metagenomes</taxon>
        <taxon>ecological metagenomes</taxon>
    </lineage>
</organism>
<evidence type="ECO:0000313" key="2">
    <source>
        <dbReference type="EMBL" id="KKN59661.1"/>
    </source>
</evidence>
<dbReference type="AlphaFoldDB" id="A0A0F9UEI8"/>
<accession>A0A0F9UEI8</accession>
<keyword evidence="1" id="KW-0812">Transmembrane</keyword>
<protein>
    <submittedName>
        <fullName evidence="2">Uncharacterized protein</fullName>
    </submittedName>
</protein>